<dbReference type="RefSeq" id="WP_150127695.1">
    <property type="nucleotide sequence ID" value="NZ_LOCQ01000044.1"/>
</dbReference>
<evidence type="ECO:0000313" key="2">
    <source>
        <dbReference type="EMBL" id="OBV40766.1"/>
    </source>
</evidence>
<keyword evidence="3" id="KW-1185">Reference proteome</keyword>
<proteinExistence type="predicted"/>
<organism evidence="2 3">
    <name type="scientific">Janthinobacterium psychrotolerans</name>
    <dbReference type="NCBI Taxonomy" id="1747903"/>
    <lineage>
        <taxon>Bacteria</taxon>
        <taxon>Pseudomonadati</taxon>
        <taxon>Pseudomonadota</taxon>
        <taxon>Betaproteobacteria</taxon>
        <taxon>Burkholderiales</taxon>
        <taxon>Oxalobacteraceae</taxon>
        <taxon>Janthinobacterium</taxon>
    </lineage>
</organism>
<name>A0A1A7C4B2_9BURK</name>
<protein>
    <recommendedName>
        <fullName evidence="4">Lipoprotein</fullName>
    </recommendedName>
</protein>
<reference evidence="2 3" key="1">
    <citation type="submission" date="2016-04" db="EMBL/GenBank/DDBJ databases">
        <title>Draft genome sequence of Janthinobacterium psychrotolerans sp. nov., isolated from freshwater sediments in Denmark.</title>
        <authorList>
            <person name="Gong X."/>
            <person name="Skrivergaard S."/>
            <person name="Korsgaard B.S."/>
            <person name="Schreiber L."/>
            <person name="Marshall I.P."/>
            <person name="Finster K."/>
            <person name="Schramm A."/>
        </authorList>
    </citation>
    <scope>NUCLEOTIDE SEQUENCE [LARGE SCALE GENOMIC DNA]</scope>
    <source>
        <strain evidence="2 3">S3-2</strain>
    </source>
</reference>
<dbReference type="AlphaFoldDB" id="A0A1A7C4B2"/>
<accession>A0A1A7C4B2</accession>
<feature type="chain" id="PRO_5008510080" description="Lipoprotein" evidence="1">
    <location>
        <begin position="20"/>
        <end position="161"/>
    </location>
</feature>
<keyword evidence="1" id="KW-0732">Signal</keyword>
<dbReference type="STRING" id="1747903.ASR47_101973"/>
<gene>
    <name evidence="2" type="ORF">ASR47_101973</name>
</gene>
<evidence type="ECO:0000256" key="1">
    <source>
        <dbReference type="SAM" id="SignalP"/>
    </source>
</evidence>
<dbReference type="Proteomes" id="UP000092713">
    <property type="component" value="Unassembled WGS sequence"/>
</dbReference>
<dbReference type="EMBL" id="LOCQ01000044">
    <property type="protein sequence ID" value="OBV40766.1"/>
    <property type="molecule type" value="Genomic_DNA"/>
</dbReference>
<dbReference type="OrthoDB" id="8703285at2"/>
<evidence type="ECO:0000313" key="3">
    <source>
        <dbReference type="Proteomes" id="UP000092713"/>
    </source>
</evidence>
<comment type="caution">
    <text evidence="2">The sequence shown here is derived from an EMBL/GenBank/DDBJ whole genome shotgun (WGS) entry which is preliminary data.</text>
</comment>
<dbReference type="PROSITE" id="PS51257">
    <property type="entry name" value="PROKAR_LIPOPROTEIN"/>
    <property type="match status" value="1"/>
</dbReference>
<evidence type="ECO:0008006" key="4">
    <source>
        <dbReference type="Google" id="ProtNLM"/>
    </source>
</evidence>
<feature type="signal peptide" evidence="1">
    <location>
        <begin position="1"/>
        <end position="19"/>
    </location>
</feature>
<sequence>MRIKSSNTAAILAAMAMLAGCTGMLGQGAGKPGLQMPGKAAPANGEVAATWYNPPSEFPGICLTQFKDGRLRFDGGFAFFNPGRWSYDPGASELRLEVAPRPDLASSHAHKSKENNLLRVEGNTTLVYGVTSGTPTIGVGGFIFYRDMPCPVARYLAAPSK</sequence>